<accession>A0AAD7FBZ7</accession>
<evidence type="ECO:0000256" key="2">
    <source>
        <dbReference type="ARBA" id="ARBA00022723"/>
    </source>
</evidence>
<keyword evidence="8" id="KW-1185">Reference proteome</keyword>
<dbReference type="CDD" id="cd00067">
    <property type="entry name" value="GAL4"/>
    <property type="match status" value="1"/>
</dbReference>
<dbReference type="Pfam" id="PF00172">
    <property type="entry name" value="Zn_clus"/>
    <property type="match status" value="1"/>
</dbReference>
<dbReference type="InterPro" id="IPR050815">
    <property type="entry name" value="TF_fung"/>
</dbReference>
<name>A0AAD7FBZ7_9AGAR</name>
<evidence type="ECO:0000256" key="1">
    <source>
        <dbReference type="ARBA" id="ARBA00004123"/>
    </source>
</evidence>
<keyword evidence="4" id="KW-0804">Transcription</keyword>
<keyword evidence="5" id="KW-0539">Nucleus</keyword>
<evidence type="ECO:0000256" key="3">
    <source>
        <dbReference type="ARBA" id="ARBA00023015"/>
    </source>
</evidence>
<evidence type="ECO:0000259" key="6">
    <source>
        <dbReference type="PROSITE" id="PS50048"/>
    </source>
</evidence>
<dbReference type="PROSITE" id="PS00463">
    <property type="entry name" value="ZN2_CY6_FUNGAL_1"/>
    <property type="match status" value="1"/>
</dbReference>
<dbReference type="InterPro" id="IPR036864">
    <property type="entry name" value="Zn2-C6_fun-type_DNA-bd_sf"/>
</dbReference>
<dbReference type="PANTHER" id="PTHR47338">
    <property type="entry name" value="ZN(II)2CYS6 TRANSCRIPTION FACTOR (EUROFUNG)-RELATED"/>
    <property type="match status" value="1"/>
</dbReference>
<organism evidence="7 8">
    <name type="scientific">Roridomyces roridus</name>
    <dbReference type="NCBI Taxonomy" id="1738132"/>
    <lineage>
        <taxon>Eukaryota</taxon>
        <taxon>Fungi</taxon>
        <taxon>Dikarya</taxon>
        <taxon>Basidiomycota</taxon>
        <taxon>Agaricomycotina</taxon>
        <taxon>Agaricomycetes</taxon>
        <taxon>Agaricomycetidae</taxon>
        <taxon>Agaricales</taxon>
        <taxon>Marasmiineae</taxon>
        <taxon>Mycenaceae</taxon>
        <taxon>Roridomyces</taxon>
    </lineage>
</organism>
<evidence type="ECO:0000256" key="5">
    <source>
        <dbReference type="ARBA" id="ARBA00023242"/>
    </source>
</evidence>
<evidence type="ECO:0000313" key="8">
    <source>
        <dbReference type="Proteomes" id="UP001221142"/>
    </source>
</evidence>
<dbReference type="GO" id="GO:0008270">
    <property type="term" value="F:zinc ion binding"/>
    <property type="evidence" value="ECO:0007669"/>
    <property type="project" value="InterPro"/>
</dbReference>
<proteinExistence type="predicted"/>
<dbReference type="PANTHER" id="PTHR47338:SF29">
    <property type="entry name" value="ZN(2)-C6 FUNGAL-TYPE DOMAIN-CONTAINING PROTEIN"/>
    <property type="match status" value="1"/>
</dbReference>
<evidence type="ECO:0000313" key="7">
    <source>
        <dbReference type="EMBL" id="KAJ7614856.1"/>
    </source>
</evidence>
<dbReference type="PROSITE" id="PS50048">
    <property type="entry name" value="ZN2_CY6_FUNGAL_2"/>
    <property type="match status" value="1"/>
</dbReference>
<dbReference type="GO" id="GO:0000981">
    <property type="term" value="F:DNA-binding transcription factor activity, RNA polymerase II-specific"/>
    <property type="evidence" value="ECO:0007669"/>
    <property type="project" value="InterPro"/>
</dbReference>
<evidence type="ECO:0000256" key="4">
    <source>
        <dbReference type="ARBA" id="ARBA00023163"/>
    </source>
</evidence>
<dbReference type="AlphaFoldDB" id="A0AAD7FBZ7"/>
<keyword evidence="2" id="KW-0479">Metal-binding</keyword>
<reference evidence="7" key="1">
    <citation type="submission" date="2023-03" db="EMBL/GenBank/DDBJ databases">
        <title>Massive genome expansion in bonnet fungi (Mycena s.s.) driven by repeated elements and novel gene families across ecological guilds.</title>
        <authorList>
            <consortium name="Lawrence Berkeley National Laboratory"/>
            <person name="Harder C.B."/>
            <person name="Miyauchi S."/>
            <person name="Viragh M."/>
            <person name="Kuo A."/>
            <person name="Thoen E."/>
            <person name="Andreopoulos B."/>
            <person name="Lu D."/>
            <person name="Skrede I."/>
            <person name="Drula E."/>
            <person name="Henrissat B."/>
            <person name="Morin E."/>
            <person name="Kohler A."/>
            <person name="Barry K."/>
            <person name="LaButti K."/>
            <person name="Morin E."/>
            <person name="Salamov A."/>
            <person name="Lipzen A."/>
            <person name="Mereny Z."/>
            <person name="Hegedus B."/>
            <person name="Baldrian P."/>
            <person name="Stursova M."/>
            <person name="Weitz H."/>
            <person name="Taylor A."/>
            <person name="Grigoriev I.V."/>
            <person name="Nagy L.G."/>
            <person name="Martin F."/>
            <person name="Kauserud H."/>
        </authorList>
    </citation>
    <scope>NUCLEOTIDE SEQUENCE</scope>
    <source>
        <strain evidence="7">9284</strain>
    </source>
</reference>
<dbReference type="InterPro" id="IPR001138">
    <property type="entry name" value="Zn2Cys6_DnaBD"/>
</dbReference>
<dbReference type="Gene3D" id="4.10.240.10">
    <property type="entry name" value="Zn(2)-C6 fungal-type DNA-binding domain"/>
    <property type="match status" value="1"/>
</dbReference>
<keyword evidence="3" id="KW-0805">Transcription regulation</keyword>
<comment type="caution">
    <text evidence="7">The sequence shown here is derived from an EMBL/GenBank/DDBJ whole genome shotgun (WGS) entry which is preliminary data.</text>
</comment>
<protein>
    <recommendedName>
        <fullName evidence="6">Zn(2)-C6 fungal-type domain-containing protein</fullName>
    </recommendedName>
</protein>
<dbReference type="Proteomes" id="UP001221142">
    <property type="component" value="Unassembled WGS sequence"/>
</dbReference>
<dbReference type="EMBL" id="JARKIF010000025">
    <property type="protein sequence ID" value="KAJ7614856.1"/>
    <property type="molecule type" value="Genomic_DNA"/>
</dbReference>
<dbReference type="GO" id="GO:0005634">
    <property type="term" value="C:nucleus"/>
    <property type="evidence" value="ECO:0007669"/>
    <property type="project" value="UniProtKB-SubCell"/>
</dbReference>
<comment type="subcellular location">
    <subcellularLocation>
        <location evidence="1">Nucleus</location>
    </subcellularLocation>
</comment>
<sequence length="548" mass="59679">MSSGSSAGKQPLRRGKACLNCRHLKIKCDGVRPVCGQCQRVPKDDECEVLETKSRTQDLENTILQLQSRIEELQSNTCSVLYPGQQIYPKANSSDSDSSQSSDQSYQGFKEPSRDMIQSLIHHFLPHASELGFFIHPGRFLEAALLPLPFGHERRPSPALLCVVYLWGVHLSQAPDEPIFLKLAKEYISIEIGAHRAIHTMQAHVLLATYLLRNTHFLEAEFYANGAAVLALGYKLHKVRTSRPGVDGSPELSGLCGSPDAVQEGERIRGFWAAATLQSNIHILLESANRALCILETKGCEIDTPWPLEIAEYEAGALSSEYRGQESLRQFLTAEPPPVPWATSSSSTTTSMCTLEAQASVLLFRAARLAGAWTPDLQPHELQSHISSHTWLDARITQLWAFLPSDLSGPTFLATHTLTAAAAIKLHSSPGMTAQQTTCVAAARALISCLRSSASSSSMPPLIPTPRVGPPIVGALAFLACRILLDEVGRSRAFRAVWAELGVGVEDAEAAGEEVELREGMGVMSAWGEGDPLVGYYLGKLGREYEAM</sequence>
<feature type="domain" description="Zn(2)-C6 fungal-type" evidence="6">
    <location>
        <begin position="17"/>
        <end position="49"/>
    </location>
</feature>
<dbReference type="SUPFAM" id="SSF57701">
    <property type="entry name" value="Zn2/Cys6 DNA-binding domain"/>
    <property type="match status" value="1"/>
</dbReference>
<dbReference type="CDD" id="cd12148">
    <property type="entry name" value="fungal_TF_MHR"/>
    <property type="match status" value="1"/>
</dbReference>
<dbReference type="SMART" id="SM00066">
    <property type="entry name" value="GAL4"/>
    <property type="match status" value="1"/>
</dbReference>
<gene>
    <name evidence="7" type="ORF">FB45DRAFT_248762</name>
</gene>